<comment type="caution">
    <text evidence="1">The sequence shown here is derived from an EMBL/GenBank/DDBJ whole genome shotgun (WGS) entry which is preliminary data.</text>
</comment>
<proteinExistence type="predicted"/>
<accession>A0ABS5HGM8</accession>
<dbReference type="Pfam" id="PF06258">
    <property type="entry name" value="Mito_fiss_Elm1"/>
    <property type="match status" value="1"/>
</dbReference>
<evidence type="ECO:0000313" key="1">
    <source>
        <dbReference type="EMBL" id="MBR8463429.1"/>
    </source>
</evidence>
<organism evidence="1 2">
    <name type="scientific">Campylobacter anatolicus</name>
    <dbReference type="NCBI Taxonomy" id="2829105"/>
    <lineage>
        <taxon>Bacteria</taxon>
        <taxon>Pseudomonadati</taxon>
        <taxon>Campylobacterota</taxon>
        <taxon>Epsilonproteobacteria</taxon>
        <taxon>Campylobacterales</taxon>
        <taxon>Campylobacteraceae</taxon>
        <taxon>Campylobacter</taxon>
    </lineage>
</organism>
<reference evidence="1 2" key="1">
    <citation type="submission" date="2021-04" db="EMBL/GenBank/DDBJ databases">
        <title>Molecular and phenotypic characterization and identification of bacterial isolates recovered from the Anatolian ground squirrels (Spermophilus xanthoprymnus) and which have the potential to form a new species in the Campylobacter genus.</title>
        <authorList>
            <person name="Aydin F."/>
            <person name="Abay S."/>
            <person name="Kayman T."/>
            <person name="Karakaya E."/>
            <person name="Mustak H.K."/>
            <person name="Mustak I.B."/>
            <person name="Bilgin N."/>
            <person name="Duzler A."/>
            <person name="Sahin O."/>
            <person name="Guran O."/>
            <person name="Saticioglu I.B."/>
        </authorList>
    </citation>
    <scope>NUCLEOTIDE SEQUENCE [LARGE SCALE GENOMIC DNA]</scope>
    <source>
        <strain evidence="2">faydin-G24</strain>
    </source>
</reference>
<dbReference type="EMBL" id="JAGSSW010000002">
    <property type="protein sequence ID" value="MBR8463429.1"/>
    <property type="molecule type" value="Genomic_DNA"/>
</dbReference>
<gene>
    <name evidence="1" type="ORF">KDD93_02445</name>
</gene>
<dbReference type="Proteomes" id="UP000682951">
    <property type="component" value="Unassembled WGS sequence"/>
</dbReference>
<sequence length="300" mass="34115">MSKKALILSDGRKGHENQSIAFCKYKNLDYEIVEVKFYNKAVKLLSYMLDFLGIRARIFNAAQPKGDKFDIVVGTGSGTYYAVKYFAQKFGAKSVVMMLPKGYKNDFDITFVMPHDSYKFTQNNILLPTNANFWDENSQSFYTPKSKAIGFIIGGENKGFEFNSSDVFDEIKEIMTKFNGYKFVVTTSPRTPIELEKRLMSLEFEFSVFYSQNQINPIKDFLNHCDLVFITSDSTSMISEAVCNGTAAVEVINNKGNKSLKYQKFIKNLQDGGYLHVYDGSVEQNSKKISLKEIFKGVNI</sequence>
<dbReference type="InterPro" id="IPR009367">
    <property type="entry name" value="Elm1-like"/>
</dbReference>
<keyword evidence="2" id="KW-1185">Reference proteome</keyword>
<evidence type="ECO:0000313" key="2">
    <source>
        <dbReference type="Proteomes" id="UP000682951"/>
    </source>
</evidence>
<protein>
    <submittedName>
        <fullName evidence="1">Mitochondrial fission ELM1 family protein</fullName>
    </submittedName>
</protein>
<name>A0ABS5HGM8_9BACT</name>
<dbReference type="RefSeq" id="WP_212141596.1">
    <property type="nucleotide sequence ID" value="NZ_JAGSSW010000002.1"/>
</dbReference>
<dbReference type="SUPFAM" id="SSF53756">
    <property type="entry name" value="UDP-Glycosyltransferase/glycogen phosphorylase"/>
    <property type="match status" value="1"/>
</dbReference>